<feature type="domain" description="N-acetyltransferase" evidence="3">
    <location>
        <begin position="1"/>
        <end position="141"/>
    </location>
</feature>
<dbReference type="CDD" id="cd04301">
    <property type="entry name" value="NAT_SF"/>
    <property type="match status" value="1"/>
</dbReference>
<dbReference type="Pfam" id="PF13673">
    <property type="entry name" value="Acetyltransf_10"/>
    <property type="match status" value="1"/>
</dbReference>
<dbReference type="EMBL" id="FOMS01000002">
    <property type="protein sequence ID" value="SFD71150.1"/>
    <property type="molecule type" value="Genomic_DNA"/>
</dbReference>
<dbReference type="GO" id="GO:0016747">
    <property type="term" value="F:acyltransferase activity, transferring groups other than amino-acyl groups"/>
    <property type="evidence" value="ECO:0007669"/>
    <property type="project" value="InterPro"/>
</dbReference>
<dbReference type="RefSeq" id="WP_149754763.1">
    <property type="nucleotide sequence ID" value="NZ_FOMS01000002.1"/>
</dbReference>
<name>A0A1I1UT36_9RHOB</name>
<dbReference type="Proteomes" id="UP000325289">
    <property type="component" value="Unassembled WGS sequence"/>
</dbReference>
<evidence type="ECO:0000313" key="5">
    <source>
        <dbReference type="Proteomes" id="UP000325289"/>
    </source>
</evidence>
<dbReference type="Gene3D" id="3.40.630.30">
    <property type="match status" value="1"/>
</dbReference>
<dbReference type="PANTHER" id="PTHR43877">
    <property type="entry name" value="AMINOALKYLPHOSPHONATE N-ACETYLTRANSFERASE-RELATED-RELATED"/>
    <property type="match status" value="1"/>
</dbReference>
<evidence type="ECO:0000256" key="1">
    <source>
        <dbReference type="ARBA" id="ARBA00022679"/>
    </source>
</evidence>
<protein>
    <submittedName>
        <fullName evidence="4">Predicted N-acyltransferase, GNAT family</fullName>
    </submittedName>
</protein>
<keyword evidence="1 4" id="KW-0808">Transferase</keyword>
<dbReference type="InterPro" id="IPR016181">
    <property type="entry name" value="Acyl_CoA_acyltransferase"/>
</dbReference>
<dbReference type="SUPFAM" id="SSF55729">
    <property type="entry name" value="Acyl-CoA N-acyltransferases (Nat)"/>
    <property type="match status" value="1"/>
</dbReference>
<proteinExistence type="predicted"/>
<organism evidence="4 5">
    <name type="scientific">Roseivivax sediminis</name>
    <dbReference type="NCBI Taxonomy" id="936889"/>
    <lineage>
        <taxon>Bacteria</taxon>
        <taxon>Pseudomonadati</taxon>
        <taxon>Pseudomonadota</taxon>
        <taxon>Alphaproteobacteria</taxon>
        <taxon>Rhodobacterales</taxon>
        <taxon>Roseobacteraceae</taxon>
        <taxon>Roseivivax</taxon>
    </lineage>
</organism>
<sequence length="143" mass="15234">MSVRIEEVSDLADAHALRRAVFIEEQRIPEAEEWDDLDAGAIHLVAYVDGAPAGTARLLLNGSTAAIGRVVVLSPYRGTGLGARLIAEALERLRALPGVTRVTLGAQTHALGFYGRFGFVAEGPGYDDGGIPHRTMTLDLQSP</sequence>
<evidence type="ECO:0000256" key="2">
    <source>
        <dbReference type="ARBA" id="ARBA00023315"/>
    </source>
</evidence>
<gene>
    <name evidence="4" type="ORF">SAMN04515678_102389</name>
</gene>
<dbReference type="InterPro" id="IPR000182">
    <property type="entry name" value="GNAT_dom"/>
</dbReference>
<dbReference type="PANTHER" id="PTHR43877:SF1">
    <property type="entry name" value="ACETYLTRANSFERASE"/>
    <property type="match status" value="1"/>
</dbReference>
<accession>A0A1I1UT36</accession>
<evidence type="ECO:0000313" key="4">
    <source>
        <dbReference type="EMBL" id="SFD71150.1"/>
    </source>
</evidence>
<keyword evidence="2 4" id="KW-0012">Acyltransferase</keyword>
<dbReference type="PROSITE" id="PS51186">
    <property type="entry name" value="GNAT"/>
    <property type="match status" value="1"/>
</dbReference>
<keyword evidence="5" id="KW-1185">Reference proteome</keyword>
<reference evidence="4 5" key="1">
    <citation type="submission" date="2016-10" db="EMBL/GenBank/DDBJ databases">
        <authorList>
            <person name="Varghese N."/>
            <person name="Submissions S."/>
        </authorList>
    </citation>
    <scope>NUCLEOTIDE SEQUENCE [LARGE SCALE GENOMIC DNA]</scope>
    <source>
        <strain evidence="5">YIM D21,KCTC 23444,ACCC 10710</strain>
    </source>
</reference>
<dbReference type="InterPro" id="IPR050832">
    <property type="entry name" value="Bact_Acetyltransf"/>
</dbReference>
<dbReference type="AlphaFoldDB" id="A0A1I1UT36"/>
<evidence type="ECO:0000259" key="3">
    <source>
        <dbReference type="PROSITE" id="PS51186"/>
    </source>
</evidence>
<dbReference type="OrthoDB" id="9796171at2"/>